<feature type="chain" id="PRO_5047033371" evidence="2">
    <location>
        <begin position="23"/>
        <end position="497"/>
    </location>
</feature>
<feature type="region of interest" description="Disordered" evidence="1">
    <location>
        <begin position="131"/>
        <end position="150"/>
    </location>
</feature>
<comment type="caution">
    <text evidence="3">The sequence shown here is derived from an EMBL/GenBank/DDBJ whole genome shotgun (WGS) entry which is preliminary data.</text>
</comment>
<evidence type="ECO:0000256" key="2">
    <source>
        <dbReference type="SAM" id="SignalP"/>
    </source>
</evidence>
<dbReference type="RefSeq" id="WP_173769584.1">
    <property type="nucleotide sequence ID" value="NZ_JAAITS010000014.1"/>
</dbReference>
<reference evidence="3 4" key="1">
    <citation type="journal article" date="2020" name="Cell Host Microbe">
        <title>Functional and Genomic Variation between Human-Derived Isolates of Lachnospiraceae Reveals Inter- and Intra-Species Diversity.</title>
        <authorList>
            <person name="Sorbara M.T."/>
            <person name="Littmann E.R."/>
            <person name="Fontana E."/>
            <person name="Moody T.U."/>
            <person name="Kohout C.E."/>
            <person name="Gjonbalaj M."/>
            <person name="Eaton V."/>
            <person name="Seok R."/>
            <person name="Leiner I.M."/>
            <person name="Pamer E.G."/>
        </authorList>
    </citation>
    <scope>NUCLEOTIDE SEQUENCE [LARGE SCALE GENOMIC DNA]</scope>
    <source>
        <strain evidence="3 4">MSK.17.74</strain>
    </source>
</reference>
<organism evidence="3 4">
    <name type="scientific">Blautia faecis</name>
    <dbReference type="NCBI Taxonomy" id="871665"/>
    <lineage>
        <taxon>Bacteria</taxon>
        <taxon>Bacillati</taxon>
        <taxon>Bacillota</taxon>
        <taxon>Clostridia</taxon>
        <taxon>Lachnospirales</taxon>
        <taxon>Lachnospiraceae</taxon>
        <taxon>Blautia</taxon>
    </lineage>
</organism>
<dbReference type="EMBL" id="JAAITS010000014">
    <property type="protein sequence ID" value="NSG85107.1"/>
    <property type="molecule type" value="Genomic_DNA"/>
</dbReference>
<evidence type="ECO:0000313" key="3">
    <source>
        <dbReference type="EMBL" id="NSG85107.1"/>
    </source>
</evidence>
<proteinExistence type="predicted"/>
<name>A0ABX2H6K8_9FIRM</name>
<keyword evidence="4" id="KW-1185">Reference proteome</keyword>
<sequence>MKRKIVTAVIAFILCAAVVPSAGIYSVMAENEDTIQVEDGADYAALSGVWKNEDAQADETLTLSADGLFVYHTGEGNDVQGYLEYVDEYNDGNGRYDMYNRMGMWLEGFYLDSADTLHMGNDGAAVFTRAEEDQAEENSEGQTENEDSVEKKSYVLMSNKRYTGLRPLYNNSSWEGGYFYSDMTEDCMTVIVNCSALNDNEFTGTPEEYMEQFAGFVSESEIKDFTAVQNQEYTEKFTYPAYELEFTTGANEDTCKWKMLYFQTDTNTFAYAYRVSADFAEEMEAEYRDAISSLELTEIEGVENTETTFTQGEDYDPSAEGESLEMFISYFDSWYQYGDLNAMNIRLYGEGTWEIYNSLNSDKTGGYFFDSGTFTTLGTTALKLVNDSGIYVADVTLDGDGDLMLSPVISGYGNIYAGAAFLRESDSIAYEAQTADDGEGYGDYIPDEDYVEESDPGDTYYWYDGEGNVMYFDGSDSYYIGPDDVFYIDEAGRLMEY</sequence>
<dbReference type="Proteomes" id="UP001644719">
    <property type="component" value="Unassembled WGS sequence"/>
</dbReference>
<protein>
    <submittedName>
        <fullName evidence="3">Uncharacterized protein</fullName>
    </submittedName>
</protein>
<gene>
    <name evidence="3" type="ORF">G5B17_06590</name>
</gene>
<keyword evidence="2" id="KW-0732">Signal</keyword>
<feature type="compositionally biased region" description="Acidic residues" evidence="1">
    <location>
        <begin position="133"/>
        <end position="147"/>
    </location>
</feature>
<accession>A0ABX2H6K8</accession>
<evidence type="ECO:0000256" key="1">
    <source>
        <dbReference type="SAM" id="MobiDB-lite"/>
    </source>
</evidence>
<evidence type="ECO:0000313" key="4">
    <source>
        <dbReference type="Proteomes" id="UP001644719"/>
    </source>
</evidence>
<feature type="signal peptide" evidence="2">
    <location>
        <begin position="1"/>
        <end position="22"/>
    </location>
</feature>